<accession>A0ABX7LWP9</accession>
<reference evidence="5 6" key="1">
    <citation type="submission" date="2018-08" db="EMBL/GenBank/DDBJ databases">
        <authorList>
            <person name="Clegg S.R."/>
            <person name="Carter S.D."/>
            <person name="Radford A.D."/>
            <person name="Darby A."/>
            <person name="Hall N."/>
            <person name="Birtles R."/>
            <person name="Evans N.J."/>
        </authorList>
    </citation>
    <scope>NUCLEOTIDE SEQUENCE [LARGE SCALE GENOMIC DNA]</scope>
    <source>
        <strain evidence="5 6">ATCC 700293</strain>
    </source>
</reference>
<dbReference type="Gene3D" id="1.20.120.580">
    <property type="entry name" value="bsu32300-like"/>
    <property type="match status" value="1"/>
</dbReference>
<evidence type="ECO:0000256" key="1">
    <source>
        <dbReference type="ARBA" id="ARBA00022649"/>
    </source>
</evidence>
<dbReference type="PANTHER" id="PTHR33397">
    <property type="entry name" value="UPF0331 PROTEIN YUTE"/>
    <property type="match status" value="1"/>
</dbReference>
<comment type="similarity">
    <text evidence="4">Belongs to the HepT RNase toxin family.</text>
</comment>
<evidence type="ECO:0000256" key="4">
    <source>
        <dbReference type="ARBA" id="ARBA00024207"/>
    </source>
</evidence>
<dbReference type="PANTHER" id="PTHR33397:SF3">
    <property type="entry name" value="MRNA NUCLEASE HEPT"/>
    <property type="match status" value="1"/>
</dbReference>
<dbReference type="Proteomes" id="UP000663454">
    <property type="component" value="Chromosome"/>
</dbReference>
<dbReference type="Pfam" id="PF01934">
    <property type="entry name" value="HepT-like"/>
    <property type="match status" value="1"/>
</dbReference>
<evidence type="ECO:0000313" key="6">
    <source>
        <dbReference type="Proteomes" id="UP000663454"/>
    </source>
</evidence>
<name>A0ABX7LWP9_TREMD</name>
<organism evidence="5 6">
    <name type="scientific">Treponema medium</name>
    <dbReference type="NCBI Taxonomy" id="58231"/>
    <lineage>
        <taxon>Bacteria</taxon>
        <taxon>Pseudomonadati</taxon>
        <taxon>Spirochaetota</taxon>
        <taxon>Spirochaetia</taxon>
        <taxon>Spirochaetales</taxon>
        <taxon>Treponemataceae</taxon>
        <taxon>Treponema</taxon>
    </lineage>
</organism>
<gene>
    <name evidence="5" type="ORF">DWB79_01430</name>
</gene>
<evidence type="ECO:0000256" key="3">
    <source>
        <dbReference type="ARBA" id="ARBA00022801"/>
    </source>
</evidence>
<dbReference type="EMBL" id="CP031393">
    <property type="protein sequence ID" value="QSH96445.1"/>
    <property type="molecule type" value="Genomic_DNA"/>
</dbReference>
<evidence type="ECO:0000313" key="5">
    <source>
        <dbReference type="EMBL" id="QSH96445.1"/>
    </source>
</evidence>
<dbReference type="InterPro" id="IPR037038">
    <property type="entry name" value="HepT-like_sf"/>
</dbReference>
<keyword evidence="3" id="KW-0378">Hydrolase</keyword>
<keyword evidence="6" id="KW-1185">Reference proteome</keyword>
<keyword evidence="2" id="KW-0540">Nuclease</keyword>
<dbReference type="InterPro" id="IPR008201">
    <property type="entry name" value="HepT-like"/>
</dbReference>
<protein>
    <submittedName>
        <fullName evidence="5">DUF86 domain-containing protein</fullName>
    </submittedName>
</protein>
<evidence type="ECO:0000256" key="2">
    <source>
        <dbReference type="ARBA" id="ARBA00022722"/>
    </source>
</evidence>
<proteinExistence type="inferred from homology"/>
<dbReference type="NCBIfam" id="NF047751">
    <property type="entry name" value="HepT_toxin"/>
    <property type="match status" value="1"/>
</dbReference>
<dbReference type="InterPro" id="IPR052379">
    <property type="entry name" value="Type_VII_TA_RNase"/>
</dbReference>
<sequence>MDKKVIGEKLLSLNRCLERVKLHTPANVEALQSDFDTQDIICLNIQRAVQISVDIAAHILAEQLHEQTPTMAETFLALSRHGLLDSQLASRLAKAVGFRNIAVHEYNTLDMNILYSIITKEIGCFYEFSDAVLRIVS</sequence>
<keyword evidence="1" id="KW-1277">Toxin-antitoxin system</keyword>